<proteinExistence type="inferred from homology"/>
<dbReference type="Pfam" id="PF21082">
    <property type="entry name" value="MS_channel_3rd"/>
    <property type="match status" value="1"/>
</dbReference>
<evidence type="ECO:0000259" key="9">
    <source>
        <dbReference type="Pfam" id="PF00924"/>
    </source>
</evidence>
<dbReference type="PANTHER" id="PTHR30221:SF1">
    <property type="entry name" value="SMALL-CONDUCTANCE MECHANOSENSITIVE CHANNEL"/>
    <property type="match status" value="1"/>
</dbReference>
<evidence type="ECO:0000256" key="5">
    <source>
        <dbReference type="ARBA" id="ARBA00022989"/>
    </source>
</evidence>
<keyword evidence="12" id="KW-1185">Reference proteome</keyword>
<organism evidence="11 12">
    <name type="scientific">Legionella lansingensis</name>
    <dbReference type="NCBI Taxonomy" id="45067"/>
    <lineage>
        <taxon>Bacteria</taxon>
        <taxon>Pseudomonadati</taxon>
        <taxon>Pseudomonadota</taxon>
        <taxon>Gammaproteobacteria</taxon>
        <taxon>Legionellales</taxon>
        <taxon>Legionellaceae</taxon>
        <taxon>Legionella</taxon>
    </lineage>
</organism>
<sequence>MMEYVNIVLKTLDGFAKEFASRSPYILIAILFLIITHFVAKTSAFLFRKYLRRMWIRSNLVIVLQKMMTILIWLVGILIVATILFPSVTPANVLTALGISSIAIGFAFKDIIENFLAGILILLREPFHIGDYIETTQQDGTVEHVSVRNTHIRRTDGVRIVIPNALLFTNSVRVLTDQKFRRIQAICGFNYNDDLEKIRNVLKDAVTQCESVNKDQYIQIYVQELSASGVNFEITWWTKPKPGDIRYSRDEVLSGIKKALDSEGIEISHAYTVDLFQDKLIQFIEQKSEEPKNKEEPENKHGNENQDR</sequence>
<gene>
    <name evidence="11" type="ORF">Llan_2348</name>
</gene>
<feature type="region of interest" description="Disordered" evidence="8">
    <location>
        <begin position="286"/>
        <end position="308"/>
    </location>
</feature>
<dbReference type="Gene3D" id="2.30.30.60">
    <property type="match status" value="1"/>
</dbReference>
<evidence type="ECO:0000313" key="12">
    <source>
        <dbReference type="Proteomes" id="UP000054869"/>
    </source>
</evidence>
<dbReference type="GO" id="GO:0005886">
    <property type="term" value="C:plasma membrane"/>
    <property type="evidence" value="ECO:0007669"/>
    <property type="project" value="UniProtKB-SubCell"/>
</dbReference>
<comment type="similarity">
    <text evidence="2 7">Belongs to the MscS (TC 1.A.23) family.</text>
</comment>
<feature type="domain" description="Mechanosensitive ion channel MscS C-terminal" evidence="10">
    <location>
        <begin position="186"/>
        <end position="267"/>
    </location>
</feature>
<accession>A0A0W0VGI2</accession>
<dbReference type="SUPFAM" id="SSF50182">
    <property type="entry name" value="Sm-like ribonucleoproteins"/>
    <property type="match status" value="1"/>
</dbReference>
<evidence type="ECO:0000259" key="10">
    <source>
        <dbReference type="Pfam" id="PF21082"/>
    </source>
</evidence>
<evidence type="ECO:0000256" key="3">
    <source>
        <dbReference type="ARBA" id="ARBA00022475"/>
    </source>
</evidence>
<dbReference type="PATRIC" id="fig|45067.4.peg.2467"/>
<comment type="caution">
    <text evidence="7">Lacks conserved residue(s) required for the propagation of feature annotation.</text>
</comment>
<evidence type="ECO:0000256" key="1">
    <source>
        <dbReference type="ARBA" id="ARBA00004651"/>
    </source>
</evidence>
<dbReference type="SUPFAM" id="SSF82861">
    <property type="entry name" value="Mechanosensitive channel protein MscS (YggB), transmembrane region"/>
    <property type="match status" value="1"/>
</dbReference>
<keyword evidence="5 7" id="KW-1133">Transmembrane helix</keyword>
<protein>
    <recommendedName>
        <fullName evidence="7">Small-conductance mechanosensitive channel</fullName>
    </recommendedName>
</protein>
<dbReference type="Gene3D" id="3.30.70.100">
    <property type="match status" value="1"/>
</dbReference>
<reference evidence="11 12" key="1">
    <citation type="submission" date="2015-11" db="EMBL/GenBank/DDBJ databases">
        <title>Genomic analysis of 38 Legionella species identifies large and diverse effector repertoires.</title>
        <authorList>
            <person name="Burstein D."/>
            <person name="Amaro F."/>
            <person name="Zusman T."/>
            <person name="Lifshitz Z."/>
            <person name="Cohen O."/>
            <person name="Gilbert J.A."/>
            <person name="Pupko T."/>
            <person name="Shuman H.A."/>
            <person name="Segal G."/>
        </authorList>
    </citation>
    <scope>NUCLEOTIDE SEQUENCE [LARGE SCALE GENOMIC DNA]</scope>
    <source>
        <strain evidence="11 12">ATCC 49751</strain>
    </source>
</reference>
<comment type="subunit">
    <text evidence="7">Homoheptamer.</text>
</comment>
<dbReference type="SUPFAM" id="SSF82689">
    <property type="entry name" value="Mechanosensitive channel protein MscS (YggB), C-terminal domain"/>
    <property type="match status" value="1"/>
</dbReference>
<comment type="caution">
    <text evidence="11">The sequence shown here is derived from an EMBL/GenBank/DDBJ whole genome shotgun (WGS) entry which is preliminary data.</text>
</comment>
<keyword evidence="3" id="KW-1003">Cell membrane</keyword>
<evidence type="ECO:0000256" key="8">
    <source>
        <dbReference type="SAM" id="MobiDB-lite"/>
    </source>
</evidence>
<feature type="domain" description="Mechanosensitive ion channel MscS" evidence="9">
    <location>
        <begin position="110"/>
        <end position="172"/>
    </location>
</feature>
<keyword evidence="7" id="KW-0406">Ion transport</keyword>
<dbReference type="RefSeq" id="WP_051546073.1">
    <property type="nucleotide sequence ID" value="NZ_CAAAJD010000004.1"/>
</dbReference>
<keyword evidence="7" id="KW-0813">Transport</keyword>
<evidence type="ECO:0000313" key="11">
    <source>
        <dbReference type="EMBL" id="KTD18745.1"/>
    </source>
</evidence>
<dbReference type="PROSITE" id="PS01246">
    <property type="entry name" value="UPF0003"/>
    <property type="match status" value="1"/>
</dbReference>
<dbReference type="InterPro" id="IPR011066">
    <property type="entry name" value="MscS_channel_C_sf"/>
</dbReference>
<evidence type="ECO:0000256" key="7">
    <source>
        <dbReference type="RuleBase" id="RU369025"/>
    </source>
</evidence>
<dbReference type="InterPro" id="IPR049278">
    <property type="entry name" value="MS_channel_C"/>
</dbReference>
<evidence type="ECO:0000256" key="6">
    <source>
        <dbReference type="ARBA" id="ARBA00023136"/>
    </source>
</evidence>
<feature type="transmembrane region" description="Helical" evidence="7">
    <location>
        <begin position="68"/>
        <end position="85"/>
    </location>
</feature>
<dbReference type="InterPro" id="IPR045275">
    <property type="entry name" value="MscS_archaea/bacteria_type"/>
</dbReference>
<keyword evidence="4 7" id="KW-0812">Transmembrane</keyword>
<feature type="transmembrane region" description="Helical" evidence="7">
    <location>
        <begin position="25"/>
        <end position="47"/>
    </location>
</feature>
<dbReference type="STRING" id="45067.Llan_2348"/>
<dbReference type="InterPro" id="IPR023408">
    <property type="entry name" value="MscS_beta-dom_sf"/>
</dbReference>
<evidence type="ECO:0000256" key="4">
    <source>
        <dbReference type="ARBA" id="ARBA00022692"/>
    </source>
</evidence>
<dbReference type="Proteomes" id="UP000054869">
    <property type="component" value="Unassembled WGS sequence"/>
</dbReference>
<evidence type="ECO:0000256" key="2">
    <source>
        <dbReference type="ARBA" id="ARBA00008017"/>
    </source>
</evidence>
<dbReference type="InterPro" id="IPR006686">
    <property type="entry name" value="MscS_channel_CS"/>
</dbReference>
<dbReference type="Pfam" id="PF00924">
    <property type="entry name" value="MS_channel_2nd"/>
    <property type="match status" value="1"/>
</dbReference>
<keyword evidence="7" id="KW-0407">Ion channel</keyword>
<dbReference type="InterPro" id="IPR006685">
    <property type="entry name" value="MscS_channel_2nd"/>
</dbReference>
<dbReference type="EMBL" id="LNYI01000057">
    <property type="protein sequence ID" value="KTD18745.1"/>
    <property type="molecule type" value="Genomic_DNA"/>
</dbReference>
<dbReference type="Gene3D" id="1.10.287.1260">
    <property type="match status" value="1"/>
</dbReference>
<dbReference type="AlphaFoldDB" id="A0A0W0VGI2"/>
<dbReference type="PANTHER" id="PTHR30221">
    <property type="entry name" value="SMALL-CONDUCTANCE MECHANOSENSITIVE CHANNEL"/>
    <property type="match status" value="1"/>
</dbReference>
<dbReference type="InterPro" id="IPR010920">
    <property type="entry name" value="LSM_dom_sf"/>
</dbReference>
<dbReference type="InterPro" id="IPR011014">
    <property type="entry name" value="MscS_channel_TM-2"/>
</dbReference>
<comment type="function">
    <text evidence="7">Mechanosensitive channel that participates in the regulation of osmotic pressure changes within the cell, opening in response to stretch forces in the membrane lipid bilayer, without the need for other proteins. Contributes to normal resistance to hypoosmotic shock. Forms an ion channel of 1.0 nanosiemens conductance with a slight preference for anions.</text>
</comment>
<keyword evidence="7" id="KW-0997">Cell inner membrane</keyword>
<keyword evidence="6 7" id="KW-0472">Membrane</keyword>
<dbReference type="eggNOG" id="COG0668">
    <property type="taxonomic scope" value="Bacteria"/>
</dbReference>
<name>A0A0W0VGI2_9GAMM</name>
<comment type="subcellular location">
    <subcellularLocation>
        <location evidence="7">Cell inner membrane</location>
        <topology evidence="7">Multi-pass membrane protein</topology>
    </subcellularLocation>
    <subcellularLocation>
        <location evidence="1">Cell membrane</location>
        <topology evidence="1">Multi-pass membrane protein</topology>
    </subcellularLocation>
</comment>
<dbReference type="GO" id="GO:0008381">
    <property type="term" value="F:mechanosensitive monoatomic ion channel activity"/>
    <property type="evidence" value="ECO:0007669"/>
    <property type="project" value="InterPro"/>
</dbReference>